<evidence type="ECO:0000259" key="7">
    <source>
        <dbReference type="Pfam" id="PF02668"/>
    </source>
</evidence>
<dbReference type="AlphaFoldDB" id="A0A8A3PC40"/>
<dbReference type="InterPro" id="IPR010376">
    <property type="entry name" value="GBBH-like_N"/>
</dbReference>
<feature type="domain" description="Gamma-butyrobetaine hydroxylase-like N-terminal" evidence="8">
    <location>
        <begin position="113"/>
        <end position="165"/>
    </location>
</feature>
<evidence type="ECO:0000256" key="3">
    <source>
        <dbReference type="ARBA" id="ARBA00022723"/>
    </source>
</evidence>
<organism evidence="9 10">
    <name type="scientific">Monilinia vaccinii-corymbosi</name>
    <dbReference type="NCBI Taxonomy" id="61207"/>
    <lineage>
        <taxon>Eukaryota</taxon>
        <taxon>Fungi</taxon>
        <taxon>Dikarya</taxon>
        <taxon>Ascomycota</taxon>
        <taxon>Pezizomycotina</taxon>
        <taxon>Leotiomycetes</taxon>
        <taxon>Helotiales</taxon>
        <taxon>Sclerotiniaceae</taxon>
        <taxon>Monilinia</taxon>
    </lineage>
</organism>
<evidence type="ECO:0000256" key="4">
    <source>
        <dbReference type="ARBA" id="ARBA00022964"/>
    </source>
</evidence>
<dbReference type="Gene3D" id="3.30.2020.30">
    <property type="match status" value="1"/>
</dbReference>
<evidence type="ECO:0008006" key="11">
    <source>
        <dbReference type="Google" id="ProtNLM"/>
    </source>
</evidence>
<evidence type="ECO:0000313" key="10">
    <source>
        <dbReference type="Proteomes" id="UP000672032"/>
    </source>
</evidence>
<reference evidence="9" key="1">
    <citation type="submission" date="2020-10" db="EMBL/GenBank/DDBJ databases">
        <title>Genome Sequence of Monilinia vaccinii-corymbosi Sheds Light on Mummy Berry Disease Infection of Blueberry and Mating Type.</title>
        <authorList>
            <person name="Yow A.G."/>
            <person name="Zhang Y."/>
            <person name="Bansal K."/>
            <person name="Eacker S.M."/>
            <person name="Sullivan S."/>
            <person name="Liachko I."/>
            <person name="Cubeta M.A."/>
            <person name="Rollins J.A."/>
            <person name="Ashrafi H."/>
        </authorList>
    </citation>
    <scope>NUCLEOTIDE SEQUENCE</scope>
    <source>
        <strain evidence="9">RL-1</strain>
    </source>
</reference>
<dbReference type="Gene3D" id="3.60.130.10">
    <property type="entry name" value="Clavaminate synthase-like"/>
    <property type="match status" value="1"/>
</dbReference>
<dbReference type="Pfam" id="PF06155">
    <property type="entry name" value="GBBH-like_N"/>
    <property type="match status" value="1"/>
</dbReference>
<dbReference type="GO" id="GO:0005739">
    <property type="term" value="C:mitochondrion"/>
    <property type="evidence" value="ECO:0007669"/>
    <property type="project" value="TreeGrafter"/>
</dbReference>
<sequence length="527" mass="60935">MSALRLGINCSRRAATSCALLTAPRISRIHRRLFAVQSNDINQPSLDNTSPDFKLTDSKNARSIIEADIFDLSTDPRMLLEHFNLPPKIMNNFEDDLFQRDSPQIIQVNGFIYHPLFLRDSCSCHRCVDPSSTQKNFQTSDIPPTIKAASIRPCENGDLEISWENDIPAYGSNHVSLFSKKFFETHSSSQAYHSDRYNNIYPIKWDAKMIAEKLQYVTYDDYMNSEEGLFRALVMLRDYGLLILRDVPDSEISVADIAKRIGNLRDTLYGPTWDVKSVPQAKNVAYTSKYLGLHMDLLYMSQPPGFQFLHCLRNTCSGGSSIFSDSFKAVEQLDDRNFVTLCTKKISYHYRNANEHYQYKHCVITTGGYERGKKRYDLNLTPRFVNYSPPFQAPFDEPSDAIPLAPALAQLASRLEAPENMYEYRLQEGECVIFNNRRVLHGRREFDTSAGERWFRGAYIDTDVFTSRYRVLAEKYQNHNQNFLRTHARYISWDIWNPETGRMESDPHKVWERSRDLPQTEGYANII</sequence>
<dbReference type="InterPro" id="IPR050411">
    <property type="entry name" value="AlphaKG_dependent_hydroxylases"/>
</dbReference>
<comment type="similarity">
    <text evidence="2">Belongs to the gamma-BBH/TMLD family.</text>
</comment>
<comment type="cofactor">
    <cofactor evidence="1">
        <name>Fe(2+)</name>
        <dbReference type="ChEBI" id="CHEBI:29033"/>
    </cofactor>
</comment>
<dbReference type="OrthoDB" id="406634at2759"/>
<protein>
    <recommendedName>
        <fullName evidence="11">TauD/TfdA-like domain-containing protein</fullName>
    </recommendedName>
</protein>
<dbReference type="SUPFAM" id="SSF51197">
    <property type="entry name" value="Clavaminate synthase-like"/>
    <property type="match status" value="1"/>
</dbReference>
<accession>A0A8A3PC40</accession>
<feature type="domain" description="TauD/TfdA-like" evidence="7">
    <location>
        <begin position="216"/>
        <end position="459"/>
    </location>
</feature>
<gene>
    <name evidence="9" type="ORF">DSL72_002238</name>
</gene>
<evidence type="ECO:0000256" key="5">
    <source>
        <dbReference type="ARBA" id="ARBA00023002"/>
    </source>
</evidence>
<keyword evidence="10" id="KW-1185">Reference proteome</keyword>
<evidence type="ECO:0000313" key="9">
    <source>
        <dbReference type="EMBL" id="QSZ32659.1"/>
    </source>
</evidence>
<dbReference type="InterPro" id="IPR003819">
    <property type="entry name" value="TauD/TfdA-like"/>
</dbReference>
<dbReference type="Proteomes" id="UP000672032">
    <property type="component" value="Chromosome 3"/>
</dbReference>
<proteinExistence type="inferred from homology"/>
<evidence type="ECO:0000256" key="2">
    <source>
        <dbReference type="ARBA" id="ARBA00008654"/>
    </source>
</evidence>
<dbReference type="GO" id="GO:0016706">
    <property type="term" value="F:2-oxoglutarate-dependent dioxygenase activity"/>
    <property type="evidence" value="ECO:0007669"/>
    <property type="project" value="UniProtKB-ARBA"/>
</dbReference>
<keyword evidence="3" id="KW-0479">Metal-binding</keyword>
<keyword evidence="4" id="KW-0223">Dioxygenase</keyword>
<evidence type="ECO:0000256" key="1">
    <source>
        <dbReference type="ARBA" id="ARBA00001954"/>
    </source>
</evidence>
<dbReference type="GO" id="GO:0046872">
    <property type="term" value="F:metal ion binding"/>
    <property type="evidence" value="ECO:0007669"/>
    <property type="project" value="UniProtKB-KW"/>
</dbReference>
<dbReference type="PANTHER" id="PTHR10696">
    <property type="entry name" value="GAMMA-BUTYROBETAINE HYDROXYLASE-RELATED"/>
    <property type="match status" value="1"/>
</dbReference>
<keyword evidence="6" id="KW-0408">Iron</keyword>
<dbReference type="CDD" id="cd00250">
    <property type="entry name" value="CAS_like"/>
    <property type="match status" value="1"/>
</dbReference>
<dbReference type="Pfam" id="PF02668">
    <property type="entry name" value="TauD"/>
    <property type="match status" value="1"/>
</dbReference>
<name>A0A8A3PC40_9HELO</name>
<evidence type="ECO:0000256" key="6">
    <source>
        <dbReference type="ARBA" id="ARBA00023004"/>
    </source>
</evidence>
<dbReference type="GO" id="GO:0045329">
    <property type="term" value="P:carnitine biosynthetic process"/>
    <property type="evidence" value="ECO:0007669"/>
    <property type="project" value="TreeGrafter"/>
</dbReference>
<evidence type="ECO:0000259" key="8">
    <source>
        <dbReference type="Pfam" id="PF06155"/>
    </source>
</evidence>
<dbReference type="InterPro" id="IPR042098">
    <property type="entry name" value="TauD-like_sf"/>
</dbReference>
<dbReference type="InterPro" id="IPR038492">
    <property type="entry name" value="GBBH-like_N_sf"/>
</dbReference>
<dbReference type="EMBL" id="CP063407">
    <property type="protein sequence ID" value="QSZ32659.1"/>
    <property type="molecule type" value="Genomic_DNA"/>
</dbReference>
<dbReference type="PANTHER" id="PTHR10696:SF25">
    <property type="entry name" value="OXIDOREDUCTASE AIM17-RELATED"/>
    <property type="match status" value="1"/>
</dbReference>
<keyword evidence="5" id="KW-0560">Oxidoreductase</keyword>